<comment type="caution">
    <text evidence="1">The sequence shown here is derived from an EMBL/GenBank/DDBJ whole genome shotgun (WGS) entry which is preliminary data.</text>
</comment>
<sequence length="186" mass="20820">MPQNYTITEIPGKTNLRVATTDTTTPEDGGVKSPEWMIKIDDMLKSEVENFNDYCELFGWYGESSRLTTGDISNQLFTSATLKHSDLVIIIPNGGYGAQLETKMNLGIPLNEVQVVRLGNVKSTKVKLQVIDYTLCRIQSFQQQLDRLVICLNISAKTNTVFVYDVNGNNKGQMVNRVDYAKNTAE</sequence>
<accession>A0A4Q7DGR6</accession>
<gene>
    <name evidence="1" type="ORF">EQU50_05420</name>
</gene>
<dbReference type="EMBL" id="SCFB01000006">
    <property type="protein sequence ID" value="RZI45872.1"/>
    <property type="molecule type" value="Genomic_DNA"/>
</dbReference>
<dbReference type="Proteomes" id="UP000293550">
    <property type="component" value="Unassembled WGS sequence"/>
</dbReference>
<evidence type="ECO:0000313" key="1">
    <source>
        <dbReference type="EMBL" id="RZI45872.1"/>
    </source>
</evidence>
<dbReference type="AlphaFoldDB" id="A0A4Q7DGR6"/>
<proteinExistence type="predicted"/>
<dbReference type="RefSeq" id="WP_130154124.1">
    <property type="nucleotide sequence ID" value="NZ_SCFB01000006.1"/>
</dbReference>
<organism evidence="1 2">
    <name type="scientific">Candidatus Finniella inopinata</name>
    <dbReference type="NCBI Taxonomy" id="1696036"/>
    <lineage>
        <taxon>Bacteria</taxon>
        <taxon>Pseudomonadati</taxon>
        <taxon>Pseudomonadota</taxon>
        <taxon>Alphaproteobacteria</taxon>
        <taxon>Holosporales</taxon>
        <taxon>Candidatus Paracaedibacteraceae</taxon>
        <taxon>Candidatus Finniella</taxon>
    </lineage>
</organism>
<keyword evidence="2" id="KW-1185">Reference proteome</keyword>
<evidence type="ECO:0000313" key="2">
    <source>
        <dbReference type="Proteomes" id="UP000293550"/>
    </source>
</evidence>
<reference evidence="1 2" key="1">
    <citation type="submission" date="2018-10" db="EMBL/GenBank/DDBJ databases">
        <title>An updated phylogeny of the Alphaproteobacteria reveals that the parasitic Rickettsiales and Holosporales have independent origins.</title>
        <authorList>
            <person name="Munoz-Gomez S.A."/>
            <person name="Hess S."/>
            <person name="Burger G."/>
            <person name="Lang B.F."/>
            <person name="Susko E."/>
            <person name="Slamovits C.H."/>
            <person name="Roger A.J."/>
        </authorList>
    </citation>
    <scope>NUCLEOTIDE SEQUENCE [LARGE SCALE GENOMIC DNA]</scope>
    <source>
        <strain evidence="1">HOLO01</strain>
    </source>
</reference>
<protein>
    <submittedName>
        <fullName evidence="1">Uncharacterized protein</fullName>
    </submittedName>
</protein>
<name>A0A4Q7DGR6_9PROT</name>
<dbReference type="OrthoDB" id="8478426at2"/>